<dbReference type="PROSITE" id="PS51831">
    <property type="entry name" value="HD"/>
    <property type="match status" value="1"/>
</dbReference>
<evidence type="ECO:0000259" key="2">
    <source>
        <dbReference type="PROSITE" id="PS51832"/>
    </source>
</evidence>
<dbReference type="Proteomes" id="UP000037175">
    <property type="component" value="Unassembled WGS sequence"/>
</dbReference>
<dbReference type="PROSITE" id="PS51832">
    <property type="entry name" value="HD_GYP"/>
    <property type="match status" value="1"/>
</dbReference>
<evidence type="ECO:0000259" key="1">
    <source>
        <dbReference type="PROSITE" id="PS51831"/>
    </source>
</evidence>
<dbReference type="RefSeq" id="WP_052218195.1">
    <property type="nucleotide sequence ID" value="NZ_LGTE01000013.1"/>
</dbReference>
<dbReference type="Pfam" id="PF13487">
    <property type="entry name" value="HD_5"/>
    <property type="match status" value="1"/>
</dbReference>
<dbReference type="InterPro" id="IPR037522">
    <property type="entry name" value="HD_GYP_dom"/>
</dbReference>
<reference evidence="4" key="1">
    <citation type="submission" date="2015-07" db="EMBL/GenBank/DDBJ databases">
        <title>Complete Genome of Thermincola ferriacetica strain Z-0001T.</title>
        <authorList>
            <person name="Lusk B."/>
            <person name="Badalamenti J.P."/>
            <person name="Parameswaran P."/>
            <person name="Bond D.R."/>
            <person name="Torres C.I."/>
        </authorList>
    </citation>
    <scope>NUCLEOTIDE SEQUENCE [LARGE SCALE GENOMIC DNA]</scope>
    <source>
        <strain evidence="4">Z-0001</strain>
    </source>
</reference>
<gene>
    <name evidence="3" type="ORF">Tfer_2007</name>
</gene>
<dbReference type="PANTHER" id="PTHR43155:SF2">
    <property type="entry name" value="CYCLIC DI-GMP PHOSPHODIESTERASE PA4108"/>
    <property type="match status" value="1"/>
</dbReference>
<dbReference type="SUPFAM" id="SSF109604">
    <property type="entry name" value="HD-domain/PDEase-like"/>
    <property type="match status" value="1"/>
</dbReference>
<organism evidence="3 4">
    <name type="scientific">Thermincola ferriacetica</name>
    <dbReference type="NCBI Taxonomy" id="281456"/>
    <lineage>
        <taxon>Bacteria</taxon>
        <taxon>Bacillati</taxon>
        <taxon>Bacillota</taxon>
        <taxon>Clostridia</taxon>
        <taxon>Eubacteriales</taxon>
        <taxon>Thermincolaceae</taxon>
        <taxon>Thermincola</taxon>
    </lineage>
</organism>
<dbReference type="EMBL" id="LGTE01000013">
    <property type="protein sequence ID" value="KNZ69370.1"/>
    <property type="molecule type" value="Genomic_DNA"/>
</dbReference>
<dbReference type="SMART" id="SM00471">
    <property type="entry name" value="HDc"/>
    <property type="match status" value="1"/>
</dbReference>
<dbReference type="NCBIfam" id="TIGR00277">
    <property type="entry name" value="HDIG"/>
    <property type="match status" value="1"/>
</dbReference>
<dbReference type="InterPro" id="IPR006674">
    <property type="entry name" value="HD_domain"/>
</dbReference>
<keyword evidence="4" id="KW-1185">Reference proteome</keyword>
<feature type="domain" description="HD-GYP" evidence="2">
    <location>
        <begin position="116"/>
        <end position="310"/>
    </location>
</feature>
<dbReference type="PANTHER" id="PTHR43155">
    <property type="entry name" value="CYCLIC DI-GMP PHOSPHODIESTERASE PA4108-RELATED"/>
    <property type="match status" value="1"/>
</dbReference>
<dbReference type="InterPro" id="IPR003607">
    <property type="entry name" value="HD/PDEase_dom"/>
</dbReference>
<evidence type="ECO:0000313" key="4">
    <source>
        <dbReference type="Proteomes" id="UP000037175"/>
    </source>
</evidence>
<proteinExistence type="predicted"/>
<dbReference type="InterPro" id="IPR006675">
    <property type="entry name" value="HDIG_dom"/>
</dbReference>
<keyword evidence="3" id="KW-0378">Hydrolase</keyword>
<name>A0A0L6W1F6_9FIRM</name>
<comment type="caution">
    <text evidence="3">The sequence shown here is derived from an EMBL/GenBank/DDBJ whole genome shotgun (WGS) entry which is preliminary data.</text>
</comment>
<dbReference type="Gene3D" id="1.10.3210.10">
    <property type="entry name" value="Hypothetical protein af1432"/>
    <property type="match status" value="1"/>
</dbReference>
<dbReference type="CDD" id="cd00077">
    <property type="entry name" value="HDc"/>
    <property type="match status" value="1"/>
</dbReference>
<dbReference type="GO" id="GO:0016787">
    <property type="term" value="F:hydrolase activity"/>
    <property type="evidence" value="ECO:0007669"/>
    <property type="project" value="UniProtKB-KW"/>
</dbReference>
<accession>A0A0L6W1F6</accession>
<feature type="domain" description="HD" evidence="1">
    <location>
        <begin position="138"/>
        <end position="259"/>
    </location>
</feature>
<sequence length="310" mass="34378">MVKKTESAIMIDLTQFNKDLATLGIKVTYTMVVYIGDTYRIITSKGEEIGGSREEKEKIIAHLLSKQPFLPITGEEMNHGYLFIETGLAADVMEKLKILLRSISFSMDKYMLEERMQSCSLGILDSAVNAIEAKDVYTKGHSDRVAGLAQLIAERMDLPYSEKEVAQAGLLHDIGKIGISERILTKPGSLTDEEYQIIKSHPEKGAQILEPLVMFKKSAAAVRHHHERYDGKGYPDGLAGEEIPLLARVIAVSDAFDAMTSDRPYRKAFSYDIARQKILSASGTQFDPTVVEAFNSIEEKKISSVIGSRA</sequence>
<evidence type="ECO:0000313" key="3">
    <source>
        <dbReference type="EMBL" id="KNZ69370.1"/>
    </source>
</evidence>
<dbReference type="AlphaFoldDB" id="A0A0L6W1F6"/>
<protein>
    <submittedName>
        <fullName evidence="3">Metal dependent phosphohydrolase</fullName>
    </submittedName>
</protein>